<evidence type="ECO:0000313" key="2">
    <source>
        <dbReference type="EMBL" id="KMO44121.1"/>
    </source>
</evidence>
<dbReference type="Proteomes" id="UP000036449">
    <property type="component" value="Unassembled WGS sequence"/>
</dbReference>
<evidence type="ECO:0000313" key="3">
    <source>
        <dbReference type="Proteomes" id="UP000036449"/>
    </source>
</evidence>
<comment type="caution">
    <text evidence="2">The sequence shown here is derived from an EMBL/GenBank/DDBJ whole genome shotgun (WGS) entry which is preliminary data.</text>
</comment>
<sequence length="65" mass="7122">MRAEACVAVDHRAMSEIRAMPDGADVSRTETTASPSWSKAGARAPMTRNRIVISLRRRAAPDRGR</sequence>
<proteinExistence type="predicted"/>
<dbReference type="PATRIC" id="fig|1187852.3.peg.3824"/>
<name>A0A0J6VXT5_9HYPH</name>
<dbReference type="AlphaFoldDB" id="A0A0J6VXT5"/>
<reference evidence="2 3" key="1">
    <citation type="submission" date="2015-03" db="EMBL/GenBank/DDBJ databases">
        <title>Genome sequencing of Methylobacterium tarhaniae DSM 25844.</title>
        <authorList>
            <person name="Chaudhry V."/>
            <person name="Patil P.B."/>
        </authorList>
    </citation>
    <scope>NUCLEOTIDE SEQUENCE [LARGE SCALE GENOMIC DNA]</scope>
    <source>
        <strain evidence="2 3">DSM 25844</strain>
    </source>
</reference>
<accession>A0A0J6VXT5</accession>
<dbReference type="EMBL" id="LABZ01000026">
    <property type="protein sequence ID" value="KMO44121.1"/>
    <property type="molecule type" value="Genomic_DNA"/>
</dbReference>
<feature type="region of interest" description="Disordered" evidence="1">
    <location>
        <begin position="19"/>
        <end position="44"/>
    </location>
</feature>
<dbReference type="RefSeq" id="WP_048449767.1">
    <property type="nucleotide sequence ID" value="NZ_LABZ01000026.1"/>
</dbReference>
<protein>
    <submittedName>
        <fullName evidence="2">Uncharacterized protein</fullName>
    </submittedName>
</protein>
<organism evidence="2 3">
    <name type="scientific">Methylobacterium tarhaniae</name>
    <dbReference type="NCBI Taxonomy" id="1187852"/>
    <lineage>
        <taxon>Bacteria</taxon>
        <taxon>Pseudomonadati</taxon>
        <taxon>Pseudomonadota</taxon>
        <taxon>Alphaproteobacteria</taxon>
        <taxon>Hyphomicrobiales</taxon>
        <taxon>Methylobacteriaceae</taxon>
        <taxon>Methylobacterium</taxon>
    </lineage>
</organism>
<evidence type="ECO:0000256" key="1">
    <source>
        <dbReference type="SAM" id="MobiDB-lite"/>
    </source>
</evidence>
<keyword evidence="3" id="KW-1185">Reference proteome</keyword>
<gene>
    <name evidence="2" type="ORF">VQ03_05045</name>
</gene>